<name>A0AAV1RDJ5_9ROSI</name>
<dbReference type="AlphaFoldDB" id="A0AAV1RDJ5"/>
<dbReference type="EMBL" id="CAWUPB010000913">
    <property type="protein sequence ID" value="CAK7332291.1"/>
    <property type="molecule type" value="Genomic_DNA"/>
</dbReference>
<accession>A0AAV1RDJ5</accession>
<organism evidence="1 2">
    <name type="scientific">Dovyalis caffra</name>
    <dbReference type="NCBI Taxonomy" id="77055"/>
    <lineage>
        <taxon>Eukaryota</taxon>
        <taxon>Viridiplantae</taxon>
        <taxon>Streptophyta</taxon>
        <taxon>Embryophyta</taxon>
        <taxon>Tracheophyta</taxon>
        <taxon>Spermatophyta</taxon>
        <taxon>Magnoliopsida</taxon>
        <taxon>eudicotyledons</taxon>
        <taxon>Gunneridae</taxon>
        <taxon>Pentapetalae</taxon>
        <taxon>rosids</taxon>
        <taxon>fabids</taxon>
        <taxon>Malpighiales</taxon>
        <taxon>Salicaceae</taxon>
        <taxon>Flacourtieae</taxon>
        <taxon>Dovyalis</taxon>
    </lineage>
</organism>
<evidence type="ECO:0000313" key="2">
    <source>
        <dbReference type="Proteomes" id="UP001314170"/>
    </source>
</evidence>
<evidence type="ECO:0000313" key="1">
    <source>
        <dbReference type="EMBL" id="CAK7332291.1"/>
    </source>
</evidence>
<proteinExistence type="predicted"/>
<comment type="caution">
    <text evidence="1">The sequence shown here is derived from an EMBL/GenBank/DDBJ whole genome shotgun (WGS) entry which is preliminary data.</text>
</comment>
<keyword evidence="2" id="KW-1185">Reference proteome</keyword>
<sequence>MKKRRPFIKRGGPGTYSYALNTQHKHLGVRSRPLPQFRRPRVNSLNQLMERGDEPPSLANKLHTFAQQKHREEVTCHSSGESERAT</sequence>
<gene>
    <name evidence="1" type="ORF">DCAF_LOCUS8906</name>
</gene>
<reference evidence="1 2" key="1">
    <citation type="submission" date="2024-01" db="EMBL/GenBank/DDBJ databases">
        <authorList>
            <person name="Waweru B."/>
        </authorList>
    </citation>
    <scope>NUCLEOTIDE SEQUENCE [LARGE SCALE GENOMIC DNA]</scope>
</reference>
<protein>
    <submittedName>
        <fullName evidence="1">Uncharacterized protein</fullName>
    </submittedName>
</protein>
<dbReference type="Proteomes" id="UP001314170">
    <property type="component" value="Unassembled WGS sequence"/>
</dbReference>